<evidence type="ECO:0000256" key="1">
    <source>
        <dbReference type="ARBA" id="ARBA00022692"/>
    </source>
</evidence>
<feature type="domain" description="Major facilitator superfamily (MFS) profile" evidence="5">
    <location>
        <begin position="17"/>
        <end position="392"/>
    </location>
</feature>
<feature type="transmembrane region" description="Helical" evidence="4">
    <location>
        <begin position="254"/>
        <end position="272"/>
    </location>
</feature>
<dbReference type="SUPFAM" id="SSF103473">
    <property type="entry name" value="MFS general substrate transporter"/>
    <property type="match status" value="1"/>
</dbReference>
<feature type="transmembrane region" description="Helical" evidence="4">
    <location>
        <begin position="54"/>
        <end position="71"/>
    </location>
</feature>
<sequence length="392" mass="39819">MSDHSGTVPVRPLGPGLTLAMALACGLGVANIYYSQPMLGLIERDLAGSSLPAQIPPVTQLGYALGLFLLVPLGDLLERRRVIVVQFLALALMLALAALAPDAPTLLVASLLVGMGASVAQQIVPFAATLADPATRGRTLGTVMAGLLGGILCSRALAGLVAAGQGWRAMFWLGVPLALATALAMRLLLPKGAAPAAGLGYRAALASLGRFWLTHPALRRATLIQAGLFASFSTFWSLLALHLQEPSFGCGPEVAGLFGLLGLVGVLAAPLGGRLADRHGPRRTIAVGAALTLASWALLGWSGGGLAALAVGVLLLDCGVHLALVSNQHVIYALDPAARSRINTVFTTGMFLGGAAGSALAAVAWGQAGWAGAGLLGAGFALLALLRQVRPT</sequence>
<evidence type="ECO:0000313" key="7">
    <source>
        <dbReference type="Proteomes" id="UP001597296"/>
    </source>
</evidence>
<organism evidence="6 7">
    <name type="scientific">Phaeospirillum tilakii</name>
    <dbReference type="NCBI Taxonomy" id="741673"/>
    <lineage>
        <taxon>Bacteria</taxon>
        <taxon>Pseudomonadati</taxon>
        <taxon>Pseudomonadota</taxon>
        <taxon>Alphaproteobacteria</taxon>
        <taxon>Rhodospirillales</taxon>
        <taxon>Rhodospirillaceae</taxon>
        <taxon>Phaeospirillum</taxon>
    </lineage>
</organism>
<dbReference type="PANTHER" id="PTHR42910:SF1">
    <property type="entry name" value="MAJOR FACILITATOR SUPERFAMILY (MFS) PROFILE DOMAIN-CONTAINING PROTEIN"/>
    <property type="match status" value="1"/>
</dbReference>
<dbReference type="Proteomes" id="UP001597296">
    <property type="component" value="Unassembled WGS sequence"/>
</dbReference>
<protein>
    <submittedName>
        <fullName evidence="6">MFS transporter</fullName>
    </submittedName>
</protein>
<feature type="transmembrane region" description="Helical" evidence="4">
    <location>
        <begin position="169"/>
        <end position="189"/>
    </location>
</feature>
<evidence type="ECO:0000259" key="5">
    <source>
        <dbReference type="PROSITE" id="PS50850"/>
    </source>
</evidence>
<proteinExistence type="predicted"/>
<keyword evidence="3 4" id="KW-0472">Membrane</keyword>
<keyword evidence="7" id="KW-1185">Reference proteome</keyword>
<feature type="transmembrane region" description="Helical" evidence="4">
    <location>
        <begin position="345"/>
        <end position="364"/>
    </location>
</feature>
<evidence type="ECO:0000256" key="2">
    <source>
        <dbReference type="ARBA" id="ARBA00022989"/>
    </source>
</evidence>
<keyword evidence="2 4" id="KW-1133">Transmembrane helix</keyword>
<reference evidence="7" key="1">
    <citation type="journal article" date="2019" name="Int. J. Syst. Evol. Microbiol.">
        <title>The Global Catalogue of Microorganisms (GCM) 10K type strain sequencing project: providing services to taxonomists for standard genome sequencing and annotation.</title>
        <authorList>
            <consortium name="The Broad Institute Genomics Platform"/>
            <consortium name="The Broad Institute Genome Sequencing Center for Infectious Disease"/>
            <person name="Wu L."/>
            <person name="Ma J."/>
        </authorList>
    </citation>
    <scope>NUCLEOTIDE SEQUENCE [LARGE SCALE GENOMIC DNA]</scope>
    <source>
        <strain evidence="7">KCTC 15012</strain>
    </source>
</reference>
<feature type="transmembrane region" description="Helical" evidence="4">
    <location>
        <begin position="284"/>
        <end position="301"/>
    </location>
</feature>
<feature type="transmembrane region" description="Helical" evidence="4">
    <location>
        <begin position="307"/>
        <end position="325"/>
    </location>
</feature>
<dbReference type="RefSeq" id="WP_377314168.1">
    <property type="nucleotide sequence ID" value="NZ_JBHUIY010000003.1"/>
</dbReference>
<dbReference type="EMBL" id="JBHUIY010000003">
    <property type="protein sequence ID" value="MFD2232657.1"/>
    <property type="molecule type" value="Genomic_DNA"/>
</dbReference>
<gene>
    <name evidence="6" type="ORF">ACFSNB_02440</name>
</gene>
<accession>A0ABW5C6Z6</accession>
<dbReference type="Gene3D" id="1.20.1250.20">
    <property type="entry name" value="MFS general substrate transporter like domains"/>
    <property type="match status" value="1"/>
</dbReference>
<feature type="transmembrane region" description="Helical" evidence="4">
    <location>
        <begin position="12"/>
        <end position="34"/>
    </location>
</feature>
<dbReference type="InterPro" id="IPR036259">
    <property type="entry name" value="MFS_trans_sf"/>
</dbReference>
<evidence type="ECO:0000256" key="4">
    <source>
        <dbReference type="SAM" id="Phobius"/>
    </source>
</evidence>
<dbReference type="Pfam" id="PF07690">
    <property type="entry name" value="MFS_1"/>
    <property type="match status" value="1"/>
</dbReference>
<feature type="transmembrane region" description="Helical" evidence="4">
    <location>
        <begin position="370"/>
        <end position="386"/>
    </location>
</feature>
<evidence type="ECO:0000256" key="3">
    <source>
        <dbReference type="ARBA" id="ARBA00023136"/>
    </source>
</evidence>
<feature type="transmembrane region" description="Helical" evidence="4">
    <location>
        <begin position="140"/>
        <end position="163"/>
    </location>
</feature>
<name>A0ABW5C6Z6_9PROT</name>
<evidence type="ECO:0000313" key="6">
    <source>
        <dbReference type="EMBL" id="MFD2232657.1"/>
    </source>
</evidence>
<dbReference type="PANTHER" id="PTHR42910">
    <property type="entry name" value="TRANSPORTER SCO4007-RELATED"/>
    <property type="match status" value="1"/>
</dbReference>
<dbReference type="InterPro" id="IPR020846">
    <property type="entry name" value="MFS_dom"/>
</dbReference>
<dbReference type="PROSITE" id="PS50850">
    <property type="entry name" value="MFS"/>
    <property type="match status" value="1"/>
</dbReference>
<feature type="transmembrane region" description="Helical" evidence="4">
    <location>
        <begin position="223"/>
        <end position="242"/>
    </location>
</feature>
<dbReference type="InterPro" id="IPR011701">
    <property type="entry name" value="MFS"/>
</dbReference>
<dbReference type="CDD" id="cd17324">
    <property type="entry name" value="MFS_NepI_like"/>
    <property type="match status" value="1"/>
</dbReference>
<comment type="caution">
    <text evidence="6">The sequence shown here is derived from an EMBL/GenBank/DDBJ whole genome shotgun (WGS) entry which is preliminary data.</text>
</comment>
<feature type="transmembrane region" description="Helical" evidence="4">
    <location>
        <begin position="106"/>
        <end position="128"/>
    </location>
</feature>
<keyword evidence="1 4" id="KW-0812">Transmembrane</keyword>
<feature type="transmembrane region" description="Helical" evidence="4">
    <location>
        <begin position="83"/>
        <end position="100"/>
    </location>
</feature>